<evidence type="ECO:0000313" key="2">
    <source>
        <dbReference type="Proteomes" id="UP001424459"/>
    </source>
</evidence>
<proteinExistence type="predicted"/>
<evidence type="ECO:0008006" key="3">
    <source>
        <dbReference type="Google" id="ProtNLM"/>
    </source>
</evidence>
<accession>A0ABP7UCF0</accession>
<comment type="caution">
    <text evidence="1">The sequence shown here is derived from an EMBL/GenBank/DDBJ whole genome shotgun (WGS) entry which is preliminary data.</text>
</comment>
<sequence length="135" mass="15580">MLVLMFLAQAAQPLTDEQFRACRSTNVMMGAALPAYCPREKVVSQVPQMTDTNRNWFCFVRTDGRGWLISDVVVSRENRVAIEQRFSSAMRSSGFVISTARCQSSEDRVVVERWRQDRTQILVNSQEQVLRMPFR</sequence>
<organism evidence="1 2">
    <name type="scientific">Sphingomonas rosea</name>
    <dbReference type="NCBI Taxonomy" id="335605"/>
    <lineage>
        <taxon>Bacteria</taxon>
        <taxon>Pseudomonadati</taxon>
        <taxon>Pseudomonadota</taxon>
        <taxon>Alphaproteobacteria</taxon>
        <taxon>Sphingomonadales</taxon>
        <taxon>Sphingomonadaceae</taxon>
        <taxon>Sphingomonas</taxon>
    </lineage>
</organism>
<dbReference type="RefSeq" id="WP_344697071.1">
    <property type="nucleotide sequence ID" value="NZ_BAABBR010000001.1"/>
</dbReference>
<name>A0ABP7UCF0_9SPHN</name>
<dbReference type="EMBL" id="BAABBR010000001">
    <property type="protein sequence ID" value="GAA4040197.1"/>
    <property type="molecule type" value="Genomic_DNA"/>
</dbReference>
<protein>
    <recommendedName>
        <fullName evidence="3">DUF3019 domain-containing protein</fullName>
    </recommendedName>
</protein>
<reference evidence="2" key="1">
    <citation type="journal article" date="2019" name="Int. J. Syst. Evol. Microbiol.">
        <title>The Global Catalogue of Microorganisms (GCM) 10K type strain sequencing project: providing services to taxonomists for standard genome sequencing and annotation.</title>
        <authorList>
            <consortium name="The Broad Institute Genomics Platform"/>
            <consortium name="The Broad Institute Genome Sequencing Center for Infectious Disease"/>
            <person name="Wu L."/>
            <person name="Ma J."/>
        </authorList>
    </citation>
    <scope>NUCLEOTIDE SEQUENCE [LARGE SCALE GENOMIC DNA]</scope>
    <source>
        <strain evidence="2">JCM 17564</strain>
    </source>
</reference>
<evidence type="ECO:0000313" key="1">
    <source>
        <dbReference type="EMBL" id="GAA4040197.1"/>
    </source>
</evidence>
<gene>
    <name evidence="1" type="ORF">GCM10022281_21410</name>
</gene>
<dbReference type="Proteomes" id="UP001424459">
    <property type="component" value="Unassembled WGS sequence"/>
</dbReference>
<keyword evidence="2" id="KW-1185">Reference proteome</keyword>